<organism evidence="2 3">
    <name type="scientific">Trichoplax adhaerens</name>
    <name type="common">Trichoplax reptans</name>
    <dbReference type="NCBI Taxonomy" id="10228"/>
    <lineage>
        <taxon>Eukaryota</taxon>
        <taxon>Metazoa</taxon>
        <taxon>Placozoa</taxon>
        <taxon>Uniplacotomia</taxon>
        <taxon>Trichoplacea</taxon>
        <taxon>Trichoplacidae</taxon>
        <taxon>Trichoplax</taxon>
    </lineage>
</organism>
<dbReference type="SUPFAM" id="SSF56496">
    <property type="entry name" value="Fibrinogen C-terminal domain-like"/>
    <property type="match status" value="1"/>
</dbReference>
<dbReference type="PhylomeDB" id="B3RI40"/>
<dbReference type="RefSeq" id="XP_002107590.1">
    <property type="nucleotide sequence ID" value="XM_002107554.1"/>
</dbReference>
<dbReference type="GeneID" id="6748807"/>
<sequence length="244" mass="28026">MSIWFSIAILSVLVPFVQLTPIRPRSCLQAKELVAQRNGYYVLFDSTNKPFMTYCDFESDKGFAWTLVESLSLAKAKTSKYQKNFYYDEESDVCTVNWAEYRLSKSKMLSIYQTPGSDYVRATCNFNAGIDGGLIDHRDYFRVATCRYNMFAISNSFGCISLDYFNVRGYSCRKCSVSVYYGRSNYHTFIDVSRATQSCSRLKIPETINNEEAFGRYRTVNPKFRCSTNSTSTTNWWFGGTVIA</sequence>
<reference evidence="2 3" key="1">
    <citation type="journal article" date="2008" name="Nature">
        <title>The Trichoplax genome and the nature of placozoans.</title>
        <authorList>
            <person name="Srivastava M."/>
            <person name="Begovic E."/>
            <person name="Chapman J."/>
            <person name="Putnam N.H."/>
            <person name="Hellsten U."/>
            <person name="Kawashima T."/>
            <person name="Kuo A."/>
            <person name="Mitros T."/>
            <person name="Salamov A."/>
            <person name="Carpenter M.L."/>
            <person name="Signorovitch A.Y."/>
            <person name="Moreno M.A."/>
            <person name="Kamm K."/>
            <person name="Grimwood J."/>
            <person name="Schmutz J."/>
            <person name="Shapiro H."/>
            <person name="Grigoriev I.V."/>
            <person name="Buss L.W."/>
            <person name="Schierwater B."/>
            <person name="Dellaporta S.L."/>
            <person name="Rokhsar D.S."/>
        </authorList>
    </citation>
    <scope>NUCLEOTIDE SEQUENCE [LARGE SCALE GENOMIC DNA]</scope>
    <source>
        <strain evidence="2 3">Grell-BS-1999</strain>
    </source>
</reference>
<dbReference type="GO" id="GO:0005615">
    <property type="term" value="C:extracellular space"/>
    <property type="evidence" value="ECO:0000318"/>
    <property type="project" value="GO_Central"/>
</dbReference>
<evidence type="ECO:0000256" key="1">
    <source>
        <dbReference type="SAM" id="SignalP"/>
    </source>
</evidence>
<protein>
    <recommendedName>
        <fullName evidence="4">Fibrinogen C-terminal domain-containing protein</fullName>
    </recommendedName>
</protein>
<dbReference type="EMBL" id="DS985241">
    <property type="protein sequence ID" value="EDV28388.1"/>
    <property type="molecule type" value="Genomic_DNA"/>
</dbReference>
<evidence type="ECO:0000313" key="2">
    <source>
        <dbReference type="EMBL" id="EDV28388.1"/>
    </source>
</evidence>
<dbReference type="OrthoDB" id="5961510at2759"/>
<dbReference type="Proteomes" id="UP000009022">
    <property type="component" value="Unassembled WGS sequence"/>
</dbReference>
<evidence type="ECO:0008006" key="4">
    <source>
        <dbReference type="Google" id="ProtNLM"/>
    </source>
</evidence>
<proteinExistence type="predicted"/>
<dbReference type="HOGENOM" id="CLU_084880_0_0_1"/>
<feature type="signal peptide" evidence="1">
    <location>
        <begin position="1"/>
        <end position="19"/>
    </location>
</feature>
<keyword evidence="1" id="KW-0732">Signal</keyword>
<evidence type="ECO:0000313" key="3">
    <source>
        <dbReference type="Proteomes" id="UP000009022"/>
    </source>
</evidence>
<dbReference type="KEGG" id="tad:TRIADDRAFT_51257"/>
<dbReference type="GO" id="GO:0070492">
    <property type="term" value="F:oligosaccharide binding"/>
    <property type="evidence" value="ECO:0000318"/>
    <property type="project" value="GO_Central"/>
</dbReference>
<dbReference type="AlphaFoldDB" id="B3RI40"/>
<dbReference type="CTD" id="6748807"/>
<dbReference type="InParanoid" id="B3RI40"/>
<gene>
    <name evidence="2" type="ORF">TRIADDRAFT_51257</name>
</gene>
<feature type="chain" id="PRO_5002798258" description="Fibrinogen C-terminal domain-containing protein" evidence="1">
    <location>
        <begin position="20"/>
        <end position="244"/>
    </location>
</feature>
<accession>B3RI40</accession>
<keyword evidence="3" id="KW-1185">Reference proteome</keyword>
<name>B3RI40_TRIAD</name>
<dbReference type="InterPro" id="IPR036056">
    <property type="entry name" value="Fibrinogen-like_C"/>
</dbReference>